<organism evidence="1 2">
    <name type="scientific">Methylobacterium radiotolerans</name>
    <dbReference type="NCBI Taxonomy" id="31998"/>
    <lineage>
        <taxon>Bacteria</taxon>
        <taxon>Pseudomonadati</taxon>
        <taxon>Pseudomonadota</taxon>
        <taxon>Alphaproteobacteria</taxon>
        <taxon>Hyphomicrobiales</taxon>
        <taxon>Methylobacteriaceae</taxon>
        <taxon>Methylobacterium</taxon>
    </lineage>
</organism>
<dbReference type="GeneID" id="6140313"/>
<accession>A0ABV2NHH5</accession>
<dbReference type="EMBL" id="JBEPNW010000002">
    <property type="protein sequence ID" value="MET3865906.1"/>
    <property type="molecule type" value="Genomic_DNA"/>
</dbReference>
<reference evidence="1 2" key="1">
    <citation type="submission" date="2024-06" db="EMBL/GenBank/DDBJ databases">
        <title>Genomics of switchgrass bacterial isolates.</title>
        <authorList>
            <person name="Shade A."/>
        </authorList>
    </citation>
    <scope>NUCLEOTIDE SEQUENCE [LARGE SCALE GENOMIC DNA]</scope>
    <source>
        <strain evidence="1 2">PvP084</strain>
    </source>
</reference>
<keyword evidence="2" id="KW-1185">Reference proteome</keyword>
<evidence type="ECO:0000313" key="1">
    <source>
        <dbReference type="EMBL" id="MET3865906.1"/>
    </source>
</evidence>
<protein>
    <submittedName>
        <fullName evidence="1">Uncharacterized protein</fullName>
    </submittedName>
</protein>
<gene>
    <name evidence="1" type="ORF">ABIC20_003215</name>
</gene>
<name>A0ABV2NHH5_9HYPH</name>
<comment type="caution">
    <text evidence="1">The sequence shown here is derived from an EMBL/GenBank/DDBJ whole genome shotgun (WGS) entry which is preliminary data.</text>
</comment>
<proteinExistence type="predicted"/>
<dbReference type="Proteomes" id="UP001549119">
    <property type="component" value="Unassembled WGS sequence"/>
</dbReference>
<sequence length="81" mass="8499">MHFTVTARLSARRFAYQHASVLTALDQGMSLIAAGMAEVTITDGSGEARTPAALYQSLFGAPGPLRRHPAHGQAHGQARAA</sequence>
<evidence type="ECO:0000313" key="2">
    <source>
        <dbReference type="Proteomes" id="UP001549119"/>
    </source>
</evidence>
<dbReference type="RefSeq" id="WP_012321175.1">
    <property type="nucleotide sequence ID" value="NZ_BJXP01000032.1"/>
</dbReference>